<proteinExistence type="predicted"/>
<protein>
    <submittedName>
        <fullName evidence="2">Uncharacterized protein</fullName>
    </submittedName>
</protein>
<keyword evidence="3" id="KW-1185">Reference proteome</keyword>
<dbReference type="AlphaFoldDB" id="A0A9Q1ELX1"/>
<reference evidence="2" key="1">
    <citation type="journal article" date="2023" name="Science">
        <title>Genome structures resolve the early diversification of teleost fishes.</title>
        <authorList>
            <person name="Parey E."/>
            <person name="Louis A."/>
            <person name="Montfort J."/>
            <person name="Bouchez O."/>
            <person name="Roques C."/>
            <person name="Iampietro C."/>
            <person name="Lluch J."/>
            <person name="Castinel A."/>
            <person name="Donnadieu C."/>
            <person name="Desvignes T."/>
            <person name="Floi Bucao C."/>
            <person name="Jouanno E."/>
            <person name="Wen M."/>
            <person name="Mejri S."/>
            <person name="Dirks R."/>
            <person name="Jansen H."/>
            <person name="Henkel C."/>
            <person name="Chen W.J."/>
            <person name="Zahm M."/>
            <person name="Cabau C."/>
            <person name="Klopp C."/>
            <person name="Thompson A.W."/>
            <person name="Robinson-Rechavi M."/>
            <person name="Braasch I."/>
            <person name="Lecointre G."/>
            <person name="Bobe J."/>
            <person name="Postlethwait J.H."/>
            <person name="Berthelot C."/>
            <person name="Roest Crollius H."/>
            <person name="Guiguen Y."/>
        </authorList>
    </citation>
    <scope>NUCLEOTIDE SEQUENCE</scope>
    <source>
        <strain evidence="2">WJC10195</strain>
    </source>
</reference>
<evidence type="ECO:0000313" key="3">
    <source>
        <dbReference type="Proteomes" id="UP001152622"/>
    </source>
</evidence>
<feature type="region of interest" description="Disordered" evidence="1">
    <location>
        <begin position="54"/>
        <end position="92"/>
    </location>
</feature>
<dbReference type="EMBL" id="JAINUF010000015">
    <property type="protein sequence ID" value="KAJ8341213.1"/>
    <property type="molecule type" value="Genomic_DNA"/>
</dbReference>
<sequence length="146" mass="15779">MSLHYHNSLRVLEAGWCIPSSPSERQRENRFPLSVLALLDGGALTVGRPEAAHVPGVQSGEASGQGAAGAEEKTMSAQTVPDVVTRPGKAAADAERGVSSRYLLREAKPLSLVLAPNTVSFPFKAYYFWGYWGTVWIIPPTGHFKE</sequence>
<feature type="compositionally biased region" description="Low complexity" evidence="1">
    <location>
        <begin position="58"/>
        <end position="69"/>
    </location>
</feature>
<name>A0A9Q1ELX1_SYNKA</name>
<organism evidence="2 3">
    <name type="scientific">Synaphobranchus kaupii</name>
    <name type="common">Kaup's arrowtooth eel</name>
    <dbReference type="NCBI Taxonomy" id="118154"/>
    <lineage>
        <taxon>Eukaryota</taxon>
        <taxon>Metazoa</taxon>
        <taxon>Chordata</taxon>
        <taxon>Craniata</taxon>
        <taxon>Vertebrata</taxon>
        <taxon>Euteleostomi</taxon>
        <taxon>Actinopterygii</taxon>
        <taxon>Neopterygii</taxon>
        <taxon>Teleostei</taxon>
        <taxon>Anguilliformes</taxon>
        <taxon>Synaphobranchidae</taxon>
        <taxon>Synaphobranchus</taxon>
    </lineage>
</organism>
<gene>
    <name evidence="2" type="ORF">SKAU_G00335040</name>
</gene>
<comment type="caution">
    <text evidence="2">The sequence shown here is derived from an EMBL/GenBank/DDBJ whole genome shotgun (WGS) entry which is preliminary data.</text>
</comment>
<evidence type="ECO:0000313" key="2">
    <source>
        <dbReference type="EMBL" id="KAJ8341213.1"/>
    </source>
</evidence>
<dbReference type="Proteomes" id="UP001152622">
    <property type="component" value="Chromosome 15"/>
</dbReference>
<accession>A0A9Q1ELX1</accession>
<evidence type="ECO:0000256" key="1">
    <source>
        <dbReference type="SAM" id="MobiDB-lite"/>
    </source>
</evidence>